<organism evidence="2 3">
    <name type="scientific">Flaviaesturariibacter flavus</name>
    <dbReference type="NCBI Taxonomy" id="2502780"/>
    <lineage>
        <taxon>Bacteria</taxon>
        <taxon>Pseudomonadati</taxon>
        <taxon>Bacteroidota</taxon>
        <taxon>Chitinophagia</taxon>
        <taxon>Chitinophagales</taxon>
        <taxon>Chitinophagaceae</taxon>
        <taxon>Flaviaestuariibacter</taxon>
    </lineage>
</organism>
<evidence type="ECO:0000256" key="1">
    <source>
        <dbReference type="SAM" id="Phobius"/>
    </source>
</evidence>
<feature type="transmembrane region" description="Helical" evidence="1">
    <location>
        <begin position="28"/>
        <end position="45"/>
    </location>
</feature>
<proteinExistence type="predicted"/>
<reference evidence="2 3" key="1">
    <citation type="submission" date="2019-03" db="EMBL/GenBank/DDBJ databases">
        <authorList>
            <person name="Kim M.K.M."/>
        </authorList>
    </citation>
    <scope>NUCLEOTIDE SEQUENCE [LARGE SCALE GENOMIC DNA]</scope>
    <source>
        <strain evidence="2 3">17J68-12</strain>
    </source>
</reference>
<keyword evidence="1" id="KW-0472">Membrane</keyword>
<dbReference type="RefSeq" id="WP_131446433.1">
    <property type="nucleotide sequence ID" value="NZ_SJZI01000002.1"/>
</dbReference>
<name>A0A4R1BNR4_9BACT</name>
<protein>
    <submittedName>
        <fullName evidence="2">Uncharacterized protein</fullName>
    </submittedName>
</protein>
<comment type="caution">
    <text evidence="2">The sequence shown here is derived from an EMBL/GenBank/DDBJ whole genome shotgun (WGS) entry which is preliminary data.</text>
</comment>
<evidence type="ECO:0000313" key="2">
    <source>
        <dbReference type="EMBL" id="TCJ19270.1"/>
    </source>
</evidence>
<feature type="transmembrane region" description="Helical" evidence="1">
    <location>
        <begin position="97"/>
        <end position="122"/>
    </location>
</feature>
<keyword evidence="1" id="KW-1133">Transmembrane helix</keyword>
<dbReference type="AlphaFoldDB" id="A0A4R1BNR4"/>
<sequence length="207" mass="23322">MMQKRFAHTQKSVPTGITRRSDRSIRRAGYTMIGGILLSLCYYWFLEPMQFGGNATYKLLANYIPVGLGIALVFTWLRPEVAEVFTSTKVVLRDKLFFVLLLVVIGSVGGYTTVGLLFRIVWDRVNAAYGARQPLEHDLAEVRSVSTSRGSGIHIIAKGYSATIDATYEELKAKQTRDSNRYLADLSLRRGLLGTWLIKDWKLVDKP</sequence>
<gene>
    <name evidence="2" type="ORF">EPD60_02300</name>
</gene>
<dbReference type="EMBL" id="SJZI01000002">
    <property type="protein sequence ID" value="TCJ19270.1"/>
    <property type="molecule type" value="Genomic_DNA"/>
</dbReference>
<dbReference type="Proteomes" id="UP000295334">
    <property type="component" value="Unassembled WGS sequence"/>
</dbReference>
<feature type="transmembrane region" description="Helical" evidence="1">
    <location>
        <begin position="57"/>
        <end position="77"/>
    </location>
</feature>
<accession>A0A4R1BNR4</accession>
<keyword evidence="1" id="KW-0812">Transmembrane</keyword>
<keyword evidence="3" id="KW-1185">Reference proteome</keyword>
<evidence type="ECO:0000313" key="3">
    <source>
        <dbReference type="Proteomes" id="UP000295334"/>
    </source>
</evidence>